<accession>A0A0X3VAI4</accession>
<dbReference type="OrthoDB" id="3366805at2"/>
<protein>
    <recommendedName>
        <fullName evidence="3">Helix-turn-helix domain-containing protein</fullName>
    </recommendedName>
</protein>
<keyword evidence="2" id="KW-1185">Reference proteome</keyword>
<comment type="caution">
    <text evidence="1">The sequence shown here is derived from an EMBL/GenBank/DDBJ whole genome shotgun (WGS) entry which is preliminary data.</text>
</comment>
<evidence type="ECO:0000313" key="2">
    <source>
        <dbReference type="Proteomes" id="UP000053923"/>
    </source>
</evidence>
<dbReference type="RefSeq" id="WP_062701088.1">
    <property type="nucleotide sequence ID" value="NZ_LLZG01000060.1"/>
</dbReference>
<dbReference type="Gene3D" id="3.10.28.10">
    <property type="entry name" value="Homing endonucleases"/>
    <property type="match status" value="1"/>
</dbReference>
<evidence type="ECO:0000313" key="1">
    <source>
        <dbReference type="EMBL" id="KUL41708.1"/>
    </source>
</evidence>
<dbReference type="InterPro" id="IPR009057">
    <property type="entry name" value="Homeodomain-like_sf"/>
</dbReference>
<dbReference type="Proteomes" id="UP000053923">
    <property type="component" value="Unassembled WGS sequence"/>
</dbReference>
<dbReference type="AlphaFoldDB" id="A0A0X3VAI4"/>
<proteinExistence type="predicted"/>
<gene>
    <name evidence="1" type="ORF">ADL12_11090</name>
</gene>
<evidence type="ECO:0008006" key="3">
    <source>
        <dbReference type="Google" id="ProtNLM"/>
    </source>
</evidence>
<dbReference type="SUPFAM" id="SSF46689">
    <property type="entry name" value="Homeodomain-like"/>
    <property type="match status" value="1"/>
</dbReference>
<sequence length="262" mass="29659">MNVHGTEVRQKALTLLRSGVRNVDVARRFNIPPGTIGKWLHVDRAKRGECPGRRSSPCPRCDGRQLDEVAYSYLLGLYLGDGYIVQWSGHRAPSLVITCDDAWPGLMDECELAMRAVFPNNSVCRASKGGCHDLKLCSTHVHCVFPQHGPGKKHERPIILESWQQDIVDAHPWEFIRGLIHSDGCRITNWTTRLVRGERKRYEYPRYFFTNKSDDIRKLLTDTLDSVGVEWTALARGNDAYNISIARKASVALMDTHVGPKH</sequence>
<organism evidence="1 2">
    <name type="scientific">Streptomyces regalis</name>
    <dbReference type="NCBI Taxonomy" id="68262"/>
    <lineage>
        <taxon>Bacteria</taxon>
        <taxon>Bacillati</taxon>
        <taxon>Actinomycetota</taxon>
        <taxon>Actinomycetes</taxon>
        <taxon>Kitasatosporales</taxon>
        <taxon>Streptomycetaceae</taxon>
        <taxon>Streptomyces</taxon>
    </lineage>
</organism>
<dbReference type="EMBL" id="LLZG01000060">
    <property type="protein sequence ID" value="KUL41708.1"/>
    <property type="molecule type" value="Genomic_DNA"/>
</dbReference>
<name>A0A0X3VAI4_9ACTN</name>
<dbReference type="InterPro" id="IPR027434">
    <property type="entry name" value="Homing_endonucl"/>
</dbReference>
<reference evidence="2" key="1">
    <citation type="submission" date="2015-10" db="EMBL/GenBank/DDBJ databases">
        <authorList>
            <person name="Ju K.-S."/>
            <person name="Doroghazi J.R."/>
            <person name="Metcalf W.W."/>
        </authorList>
    </citation>
    <scope>NUCLEOTIDE SEQUENCE [LARGE SCALE GENOMIC DNA]</scope>
    <source>
        <strain evidence="2">NRRL 3151</strain>
    </source>
</reference>